<comment type="function">
    <text evidence="2">Catalyzes the interconversion of methylthioribose-1-phosphate (MTR-1-P) into methylthioribulose-1-phosphate (MTRu-1-P).</text>
</comment>
<dbReference type="Gene3D" id="1.20.120.420">
    <property type="entry name" value="translation initiation factor eif-2b, domain 1"/>
    <property type="match status" value="2"/>
</dbReference>
<dbReference type="InterPro" id="IPR011559">
    <property type="entry name" value="Initiation_fac_2B_a/b/d"/>
</dbReference>
<dbReference type="PANTHER" id="PTHR43475">
    <property type="entry name" value="METHYLTHIORIBOSE-1-PHOSPHATE ISOMERASE"/>
    <property type="match status" value="1"/>
</dbReference>
<sequence>MIDQRKLPDKVIYLKLKTYRDVIGAIKKMVVRGAPAIGVSAAFGLYIGAKDIAAKMGILSSGKNIDRRGANAELDVECSTGNKKKGCRTSNNIQTVINYSNNNSNNEDARDYEEFKIKFLKICDEMFKARPTAVNLEWAIKKMKKIVIGSDSSSISNILKTLREESVNIYNEDIEINKKMGKFGASLINDGSTILTHCNAGALATAGYGTALGVIRAAIEDKKKIKVIADETRPFLQGARLTAWELMSDNIPVTLIADNSAGLLMRKGMIDGVIVGADRIASNGDVANKIGTYQVAVLAKENNIPFYVAAPLSTIDLNIKSGEEIPIEERDGKEVSAVFGKQIAPENVDVLNYAFDITPNKYISAIITEEGIAKSPYNKSIAELFKKLKN</sequence>
<keyword evidence="1 2" id="KW-0413">Isomerase</keyword>
<evidence type="ECO:0000313" key="3">
    <source>
        <dbReference type="EMBL" id="RZD16647.1"/>
    </source>
</evidence>
<organism evidence="3 4">
    <name type="scientific">Acididesulfobacter guangdongensis</name>
    <dbReference type="NCBI Taxonomy" id="2597225"/>
    <lineage>
        <taxon>Bacteria</taxon>
        <taxon>Deltaproteobacteria</taxon>
        <taxon>Candidatus Acidulodesulfobacterales</taxon>
        <taxon>Candidatus Acididesulfobacter</taxon>
    </lineage>
</organism>
<evidence type="ECO:0000313" key="4">
    <source>
        <dbReference type="Proteomes" id="UP000316562"/>
    </source>
</evidence>
<dbReference type="EMBL" id="SGBC01000002">
    <property type="protein sequence ID" value="RZD16647.1"/>
    <property type="molecule type" value="Genomic_DNA"/>
</dbReference>
<keyword evidence="2" id="KW-0028">Amino-acid biosynthesis</keyword>
<feature type="site" description="Transition state stabilizer" evidence="2">
    <location>
        <position position="198"/>
    </location>
</feature>
<dbReference type="NCBIfam" id="NF004326">
    <property type="entry name" value="PRK05720.1"/>
    <property type="match status" value="1"/>
</dbReference>
<dbReference type="InterPro" id="IPR027363">
    <property type="entry name" value="M1Pi_N"/>
</dbReference>
<dbReference type="AlphaFoldDB" id="A0A519BH97"/>
<dbReference type="PANTHER" id="PTHR43475:SF1">
    <property type="entry name" value="METHYLTHIORIBOSE-1-PHOSPHATE ISOMERASE"/>
    <property type="match status" value="1"/>
</dbReference>
<comment type="catalytic activity">
    <reaction evidence="2">
        <text>5-(methylsulfanyl)-alpha-D-ribose 1-phosphate = 5-(methylsulfanyl)-D-ribulose 1-phosphate</text>
        <dbReference type="Rhea" id="RHEA:19989"/>
        <dbReference type="ChEBI" id="CHEBI:58533"/>
        <dbReference type="ChEBI" id="CHEBI:58548"/>
        <dbReference type="EC" id="5.3.1.23"/>
    </reaction>
</comment>
<dbReference type="GO" id="GO:0046523">
    <property type="term" value="F:S-methyl-5-thioribose-1-phosphate isomerase activity"/>
    <property type="evidence" value="ECO:0007669"/>
    <property type="project" value="UniProtKB-UniRule"/>
</dbReference>
<dbReference type="HAMAP" id="MF_01678">
    <property type="entry name" value="Salvage_MtnA"/>
    <property type="match status" value="1"/>
</dbReference>
<feature type="active site" description="Proton donor" evidence="2">
    <location>
        <position position="278"/>
    </location>
</feature>
<proteinExistence type="inferred from homology"/>
<dbReference type="Gene3D" id="3.40.50.10470">
    <property type="entry name" value="Translation initiation factor eif-2b, domain 2"/>
    <property type="match status" value="1"/>
</dbReference>
<comment type="similarity">
    <text evidence="2">Belongs to the EIF-2B alpha/beta/delta subunits family. MtnA subfamily.</text>
</comment>
<dbReference type="InterPro" id="IPR005251">
    <property type="entry name" value="IF-M1Pi"/>
</dbReference>
<dbReference type="NCBIfam" id="TIGR00512">
    <property type="entry name" value="salvage_mtnA"/>
    <property type="match status" value="1"/>
</dbReference>
<dbReference type="Pfam" id="PF01008">
    <property type="entry name" value="IF-2B"/>
    <property type="match status" value="1"/>
</dbReference>
<dbReference type="FunFam" id="3.40.50.10470:FF:000006">
    <property type="entry name" value="Methylthioribose-1-phosphate isomerase"/>
    <property type="match status" value="1"/>
</dbReference>
<dbReference type="NCBIfam" id="TIGR00524">
    <property type="entry name" value="eIF-2B_rel"/>
    <property type="match status" value="1"/>
</dbReference>
<feature type="binding site" evidence="2">
    <location>
        <begin position="32"/>
        <end position="34"/>
    </location>
    <ligand>
        <name>substrate</name>
    </ligand>
</feature>
<dbReference type="InterPro" id="IPR042529">
    <property type="entry name" value="IF_2B-like_C"/>
</dbReference>
<reference evidence="3 4" key="1">
    <citation type="journal article" date="2019" name="ISME J.">
        <title>Insights into ecological role of a new deltaproteobacterial order Candidatus Acidulodesulfobacterales by metagenomics and metatranscriptomics.</title>
        <authorList>
            <person name="Tan S."/>
            <person name="Liu J."/>
            <person name="Fang Y."/>
            <person name="Hedlund B.P."/>
            <person name="Lian Z.H."/>
            <person name="Huang L.Y."/>
            <person name="Li J.T."/>
            <person name="Huang L.N."/>
            <person name="Li W.J."/>
            <person name="Jiang H.C."/>
            <person name="Dong H.L."/>
            <person name="Shu W.S."/>
        </authorList>
    </citation>
    <scope>NUCLEOTIDE SEQUENCE [LARGE SCALE GENOMIC DNA]</scope>
    <source>
        <strain evidence="3">AP2</strain>
    </source>
</reference>
<gene>
    <name evidence="2 3" type="primary">mtnA</name>
    <name evidence="3" type="ORF">EVJ46_05270</name>
</gene>
<evidence type="ECO:0000256" key="2">
    <source>
        <dbReference type="HAMAP-Rule" id="MF_01678"/>
    </source>
</evidence>
<protein>
    <recommendedName>
        <fullName evidence="2">Methylthioribose-1-phosphate isomerase</fullName>
        <shortName evidence="2">M1Pi</shortName>
        <shortName evidence="2">MTR-1-P isomerase</shortName>
        <ecNumber evidence="2">5.3.1.23</ecNumber>
    </recommendedName>
    <alternativeName>
        <fullName evidence="2">S-methyl-5-thioribose-1-phosphate isomerase</fullName>
    </alternativeName>
</protein>
<evidence type="ECO:0000256" key="1">
    <source>
        <dbReference type="ARBA" id="ARBA00023235"/>
    </source>
</evidence>
<comment type="pathway">
    <text evidence="2">Amino-acid biosynthesis; L-methionine biosynthesis via salvage pathway; L-methionine from S-methyl-5-thio-alpha-D-ribose 1-phosphate: step 1/6.</text>
</comment>
<dbReference type="InterPro" id="IPR000649">
    <property type="entry name" value="IF-2B-related"/>
</dbReference>
<feature type="binding site" evidence="2">
    <location>
        <begin position="288"/>
        <end position="289"/>
    </location>
    <ligand>
        <name>substrate</name>
    </ligand>
</feature>
<keyword evidence="2" id="KW-0486">Methionine biosynthesis</keyword>
<dbReference type="GO" id="GO:0019509">
    <property type="term" value="P:L-methionine salvage from methylthioadenosine"/>
    <property type="evidence" value="ECO:0007669"/>
    <property type="project" value="UniProtKB-UniRule"/>
</dbReference>
<feature type="binding site" evidence="2">
    <location>
        <position position="237"/>
    </location>
    <ligand>
        <name>substrate</name>
    </ligand>
</feature>
<accession>A0A519BH97</accession>
<name>A0A519BH97_ACIG2</name>
<dbReference type="InterPro" id="IPR037171">
    <property type="entry name" value="NagB/RpiA_transferase-like"/>
</dbReference>
<dbReference type="SUPFAM" id="SSF100950">
    <property type="entry name" value="NagB/RpiA/CoA transferase-like"/>
    <property type="match status" value="2"/>
</dbReference>
<dbReference type="EC" id="5.3.1.23" evidence="2"/>
<dbReference type="Proteomes" id="UP000316562">
    <property type="component" value="Unassembled WGS sequence"/>
</dbReference>
<comment type="caution">
    <text evidence="3">The sequence shown here is derived from an EMBL/GenBank/DDBJ whole genome shotgun (WGS) entry which is preliminary data.</text>
</comment>
<dbReference type="UniPathway" id="UPA00904">
    <property type="reaction ID" value="UER00874"/>
</dbReference>
<feature type="binding site" evidence="2">
    <location>
        <position position="130"/>
    </location>
    <ligand>
        <name>substrate</name>
    </ligand>
</feature>